<dbReference type="PANTHER" id="PTHR47369">
    <property type="entry name" value="BTB/POZ DOMAIN-CONTAINING PROTEIN"/>
    <property type="match status" value="1"/>
</dbReference>
<comment type="caution">
    <text evidence="3">The sequence shown here is derived from an EMBL/GenBank/DDBJ whole genome shotgun (WGS) entry which is preliminary data.</text>
</comment>
<proteinExistence type="predicted"/>
<gene>
    <name evidence="3" type="ORF">A1Q1_04232</name>
</gene>
<evidence type="ECO:0000259" key="2">
    <source>
        <dbReference type="PROSITE" id="PS50097"/>
    </source>
</evidence>
<dbReference type="PROSITE" id="PS50097">
    <property type="entry name" value="BTB"/>
    <property type="match status" value="1"/>
</dbReference>
<organism evidence="3 4">
    <name type="scientific">Trichosporon asahii var. asahii (strain ATCC 90039 / CBS 2479 / JCM 2466 / KCTC 7840 / NBRC 103889/ NCYC 2677 / UAMH 7654)</name>
    <name type="common">Yeast</name>
    <dbReference type="NCBI Taxonomy" id="1186058"/>
    <lineage>
        <taxon>Eukaryota</taxon>
        <taxon>Fungi</taxon>
        <taxon>Dikarya</taxon>
        <taxon>Basidiomycota</taxon>
        <taxon>Agaricomycotina</taxon>
        <taxon>Tremellomycetes</taxon>
        <taxon>Trichosporonales</taxon>
        <taxon>Trichosporonaceae</taxon>
        <taxon>Trichosporon</taxon>
    </lineage>
</organism>
<dbReference type="Proteomes" id="UP000002748">
    <property type="component" value="Unassembled WGS sequence"/>
</dbReference>
<name>J6ER86_TRIAS</name>
<feature type="compositionally biased region" description="Low complexity" evidence="1">
    <location>
        <begin position="9"/>
        <end position="23"/>
    </location>
</feature>
<dbReference type="OrthoDB" id="6359943at2759"/>
<accession>J6ER86</accession>
<dbReference type="InterPro" id="IPR011333">
    <property type="entry name" value="SKP1/BTB/POZ_sf"/>
</dbReference>
<dbReference type="KEGG" id="tasa:A1Q1_04232"/>
<reference evidence="3 4" key="1">
    <citation type="journal article" date="2012" name="Eukaryot. Cell">
        <title>Draft genome sequence of CBS 2479, the standard type strain of Trichosporon asahii.</title>
        <authorList>
            <person name="Yang R.Y."/>
            <person name="Li H.T."/>
            <person name="Zhu H."/>
            <person name="Zhou G.P."/>
            <person name="Wang M."/>
            <person name="Wang L."/>
        </authorList>
    </citation>
    <scope>NUCLEOTIDE SEQUENCE [LARGE SCALE GENOMIC DNA]</scope>
    <source>
        <strain evidence="4">ATCC 90039 / CBS 2479 / JCM 2466 / KCTC 7840 / NCYC 2677 / UAMH 7654</strain>
    </source>
</reference>
<evidence type="ECO:0000313" key="3">
    <source>
        <dbReference type="EMBL" id="EJT46989.1"/>
    </source>
</evidence>
<dbReference type="Gene3D" id="3.30.710.10">
    <property type="entry name" value="Potassium Channel Kv1.1, Chain A"/>
    <property type="match status" value="1"/>
</dbReference>
<dbReference type="SUPFAM" id="SSF54695">
    <property type="entry name" value="POZ domain"/>
    <property type="match status" value="1"/>
</dbReference>
<dbReference type="PANTHER" id="PTHR47369:SF2">
    <property type="entry name" value="BTB_POZ DOMAIN-CONTAINING PROTEIN 2"/>
    <property type="match status" value="1"/>
</dbReference>
<protein>
    <recommendedName>
        <fullName evidence="2">BTB domain-containing protein</fullName>
    </recommendedName>
</protein>
<evidence type="ECO:0000256" key="1">
    <source>
        <dbReference type="SAM" id="MobiDB-lite"/>
    </source>
</evidence>
<dbReference type="GeneID" id="25987745"/>
<sequence length="311" mass="33786">MATPRSHGAATPTTSYSATSVPPESTLPSEQAGEDFASGLANYVFNTGFCGQQWADVQLLFFNTSVKLHRLILARSPYLAHLLMNSSPGSTLQLQFMDENITQEAVFIAIQDLYSASPLKRIADLDHTELTTGPANDLVTPSNARAVLATAYLFGSPALVQRAYAVCSSSLSADNVAQYVNWLDQRIPNSANGFSADYGEYSQRLRSDITNFLIRTLPASVGANRQPLIDAYAALPYELFKSCVESPDLPIEAMQERFQFAKKVVAARKKGAAASGMEESVVLAVKDDGDGMGVHVTRKPKRARQLWKVEG</sequence>
<feature type="region of interest" description="Disordered" evidence="1">
    <location>
        <begin position="1"/>
        <end position="31"/>
    </location>
</feature>
<dbReference type="InterPro" id="IPR000210">
    <property type="entry name" value="BTB/POZ_dom"/>
</dbReference>
<dbReference type="AlphaFoldDB" id="J6ER86"/>
<feature type="domain" description="BTB" evidence="2">
    <location>
        <begin position="55"/>
        <end position="115"/>
    </location>
</feature>
<evidence type="ECO:0000313" key="4">
    <source>
        <dbReference type="Proteomes" id="UP000002748"/>
    </source>
</evidence>
<dbReference type="RefSeq" id="XP_014178084.1">
    <property type="nucleotide sequence ID" value="XM_014322609.1"/>
</dbReference>
<dbReference type="VEuPathDB" id="FungiDB:A1Q1_04232"/>
<dbReference type="HOGENOM" id="CLU_044376_0_0_1"/>
<dbReference type="EMBL" id="ALBS01000266">
    <property type="protein sequence ID" value="EJT46989.1"/>
    <property type="molecule type" value="Genomic_DNA"/>
</dbReference>